<dbReference type="AlphaFoldDB" id="A0A1H3QUL3"/>
<organism evidence="2 3">
    <name type="scientific">Evansella caseinilytica</name>
    <dbReference type="NCBI Taxonomy" id="1503961"/>
    <lineage>
        <taxon>Bacteria</taxon>
        <taxon>Bacillati</taxon>
        <taxon>Bacillota</taxon>
        <taxon>Bacilli</taxon>
        <taxon>Bacillales</taxon>
        <taxon>Bacillaceae</taxon>
        <taxon>Evansella</taxon>
    </lineage>
</organism>
<evidence type="ECO:0000256" key="1">
    <source>
        <dbReference type="SAM" id="MobiDB-lite"/>
    </source>
</evidence>
<accession>A0A1H3QUL3</accession>
<dbReference type="STRING" id="1503961.SAMN05421736_10766"/>
<evidence type="ECO:0000313" key="2">
    <source>
        <dbReference type="EMBL" id="SDZ17282.1"/>
    </source>
</evidence>
<feature type="region of interest" description="Disordered" evidence="1">
    <location>
        <begin position="1"/>
        <end position="22"/>
    </location>
</feature>
<name>A0A1H3QUL3_9BACI</name>
<evidence type="ECO:0000313" key="3">
    <source>
        <dbReference type="Proteomes" id="UP000198935"/>
    </source>
</evidence>
<sequence>MYTQRSGGGGSPEIQLAPTSSLSDKLNRRSLIRFKRVLLLHPLSKEAAKSGLFKKETALANRNNSFMRQHLQECCKFGWYRGKEDLFSPFNP</sequence>
<proteinExistence type="predicted"/>
<dbReference type="Proteomes" id="UP000198935">
    <property type="component" value="Unassembled WGS sequence"/>
</dbReference>
<dbReference type="EMBL" id="FNPI01000007">
    <property type="protein sequence ID" value="SDZ17282.1"/>
    <property type="molecule type" value="Genomic_DNA"/>
</dbReference>
<reference evidence="3" key="1">
    <citation type="submission" date="2016-10" db="EMBL/GenBank/DDBJ databases">
        <authorList>
            <person name="Varghese N."/>
            <person name="Submissions S."/>
        </authorList>
    </citation>
    <scope>NUCLEOTIDE SEQUENCE [LARGE SCALE GENOMIC DNA]</scope>
    <source>
        <strain evidence="3">SP</strain>
    </source>
</reference>
<keyword evidence="3" id="KW-1185">Reference proteome</keyword>
<gene>
    <name evidence="2" type="ORF">SAMN05421736_10766</name>
</gene>
<protein>
    <submittedName>
        <fullName evidence="2">Uncharacterized protein</fullName>
    </submittedName>
</protein>
<feature type="compositionally biased region" description="Gly residues" evidence="1">
    <location>
        <begin position="1"/>
        <end position="11"/>
    </location>
</feature>